<reference evidence="2 3" key="1">
    <citation type="journal article" date="2006" name="Science">
        <title>The genome of black cottonwood, Populus trichocarpa (Torr. &amp; Gray).</title>
        <authorList>
            <person name="Tuskan G.A."/>
            <person name="Difazio S."/>
            <person name="Jansson S."/>
            <person name="Bohlmann J."/>
            <person name="Grigoriev I."/>
            <person name="Hellsten U."/>
            <person name="Putnam N."/>
            <person name="Ralph S."/>
            <person name="Rombauts S."/>
            <person name="Salamov A."/>
            <person name="Schein J."/>
            <person name="Sterck L."/>
            <person name="Aerts A."/>
            <person name="Bhalerao R.R."/>
            <person name="Bhalerao R.P."/>
            <person name="Blaudez D."/>
            <person name="Boerjan W."/>
            <person name="Brun A."/>
            <person name="Brunner A."/>
            <person name="Busov V."/>
            <person name="Campbell M."/>
            <person name="Carlson J."/>
            <person name="Chalot M."/>
            <person name="Chapman J."/>
            <person name="Chen G.L."/>
            <person name="Cooper D."/>
            <person name="Coutinho P.M."/>
            <person name="Couturier J."/>
            <person name="Covert S."/>
            <person name="Cronk Q."/>
            <person name="Cunningham R."/>
            <person name="Davis J."/>
            <person name="Degroeve S."/>
            <person name="Dejardin A."/>
            <person name="Depamphilis C."/>
            <person name="Detter J."/>
            <person name="Dirks B."/>
            <person name="Dubchak I."/>
            <person name="Duplessis S."/>
            <person name="Ehlting J."/>
            <person name="Ellis B."/>
            <person name="Gendler K."/>
            <person name="Goodstein D."/>
            <person name="Gribskov M."/>
            <person name="Grimwood J."/>
            <person name="Groover A."/>
            <person name="Gunter L."/>
            <person name="Hamberger B."/>
            <person name="Heinze B."/>
            <person name="Helariutta Y."/>
            <person name="Henrissat B."/>
            <person name="Holligan D."/>
            <person name="Holt R."/>
            <person name="Huang W."/>
            <person name="Islam-Faridi N."/>
            <person name="Jones S."/>
            <person name="Jones-Rhoades M."/>
            <person name="Jorgensen R."/>
            <person name="Joshi C."/>
            <person name="Kangasjarvi J."/>
            <person name="Karlsson J."/>
            <person name="Kelleher C."/>
            <person name="Kirkpatrick R."/>
            <person name="Kirst M."/>
            <person name="Kohler A."/>
            <person name="Kalluri U."/>
            <person name="Larimer F."/>
            <person name="Leebens-Mack J."/>
            <person name="Leple J.C."/>
            <person name="Locascio P."/>
            <person name="Lou Y."/>
            <person name="Lucas S."/>
            <person name="Martin F."/>
            <person name="Montanini B."/>
            <person name="Napoli C."/>
            <person name="Nelson D.R."/>
            <person name="Nelson C."/>
            <person name="Nieminen K."/>
            <person name="Nilsson O."/>
            <person name="Pereda V."/>
            <person name="Peter G."/>
            <person name="Philippe R."/>
            <person name="Pilate G."/>
            <person name="Poliakov A."/>
            <person name="Razumovskaya J."/>
            <person name="Richardson P."/>
            <person name="Rinaldi C."/>
            <person name="Ritland K."/>
            <person name="Rouze P."/>
            <person name="Ryaboy D."/>
            <person name="Schmutz J."/>
            <person name="Schrader J."/>
            <person name="Segerman B."/>
            <person name="Shin H."/>
            <person name="Siddiqui A."/>
            <person name="Sterky F."/>
            <person name="Terry A."/>
            <person name="Tsai C.J."/>
            <person name="Uberbacher E."/>
            <person name="Unneberg P."/>
            <person name="Vahala J."/>
            <person name="Wall K."/>
            <person name="Wessler S."/>
            <person name="Yang G."/>
            <person name="Yin T."/>
            <person name="Douglas C."/>
            <person name="Marra M."/>
            <person name="Sandberg G."/>
            <person name="Van de Peer Y."/>
            <person name="Rokhsar D."/>
        </authorList>
    </citation>
    <scope>NUCLEOTIDE SEQUENCE [LARGE SCALE GENOMIC DNA]</scope>
    <source>
        <strain evidence="3">cv. Nisqually</strain>
    </source>
</reference>
<dbReference type="EMBL" id="CM009292">
    <property type="protein sequence ID" value="RQO88483.1"/>
    <property type="molecule type" value="Genomic_DNA"/>
</dbReference>
<feature type="domain" description="K-box" evidence="1">
    <location>
        <begin position="37"/>
        <end position="124"/>
    </location>
</feature>
<evidence type="ECO:0000259" key="1">
    <source>
        <dbReference type="PROSITE" id="PS51297"/>
    </source>
</evidence>
<dbReference type="AlphaFoldDB" id="A0A3N7EPS2"/>
<dbReference type="GO" id="GO:0005634">
    <property type="term" value="C:nucleus"/>
    <property type="evidence" value="ECO:0007669"/>
    <property type="project" value="InterPro"/>
</dbReference>
<gene>
    <name evidence="2" type="ORF">POPTR_003G170000</name>
</gene>
<dbReference type="InterPro" id="IPR002487">
    <property type="entry name" value="TF_Kbox"/>
</dbReference>
<dbReference type="PROSITE" id="PS51297">
    <property type="entry name" value="K_BOX"/>
    <property type="match status" value="1"/>
</dbReference>
<organism evidence="2 3">
    <name type="scientific">Populus trichocarpa</name>
    <name type="common">Western balsam poplar</name>
    <name type="synonym">Populus balsamifera subsp. trichocarpa</name>
    <dbReference type="NCBI Taxonomy" id="3694"/>
    <lineage>
        <taxon>Eukaryota</taxon>
        <taxon>Viridiplantae</taxon>
        <taxon>Streptophyta</taxon>
        <taxon>Embryophyta</taxon>
        <taxon>Tracheophyta</taxon>
        <taxon>Spermatophyta</taxon>
        <taxon>Magnoliopsida</taxon>
        <taxon>eudicotyledons</taxon>
        <taxon>Gunneridae</taxon>
        <taxon>Pentapetalae</taxon>
        <taxon>rosids</taxon>
        <taxon>fabids</taxon>
        <taxon>Malpighiales</taxon>
        <taxon>Salicaceae</taxon>
        <taxon>Saliceae</taxon>
        <taxon>Populus</taxon>
    </lineage>
</organism>
<protein>
    <recommendedName>
        <fullName evidence="1">K-box domain-containing protein</fullName>
    </recommendedName>
</protein>
<sequence length="124" mass="14496">MLLTWYSSSFSLAKILKRHRSYFEEKTALSNGANDAELYHGKYEKKIKSFAELLQTVQSIHRQVGDSNFEELTLSDLEQTEMQVDAALRRTRARKTELMLETINALNDKEKTLREENQRLQTQV</sequence>
<dbReference type="Pfam" id="PF01486">
    <property type="entry name" value="K-box"/>
    <property type="match status" value="1"/>
</dbReference>
<dbReference type="Proteomes" id="UP000006729">
    <property type="component" value="Chromosome 3"/>
</dbReference>
<proteinExistence type="predicted"/>
<name>A0A3N7EPS2_POPTR</name>
<dbReference type="GO" id="GO:0003700">
    <property type="term" value="F:DNA-binding transcription factor activity"/>
    <property type="evidence" value="ECO:0007669"/>
    <property type="project" value="InterPro"/>
</dbReference>
<evidence type="ECO:0000313" key="2">
    <source>
        <dbReference type="EMBL" id="RQO88483.1"/>
    </source>
</evidence>
<keyword evidence="3" id="KW-1185">Reference proteome</keyword>
<evidence type="ECO:0000313" key="3">
    <source>
        <dbReference type="Proteomes" id="UP000006729"/>
    </source>
</evidence>
<accession>A0A3N7EPS2</accession>